<dbReference type="AlphaFoldDB" id="A0A4S2MTU3"/>
<keyword evidence="5 8" id="KW-1133">Transmembrane helix</keyword>
<dbReference type="InParanoid" id="A0A4S2MTU3"/>
<dbReference type="PANTHER" id="PTHR13131">
    <property type="entry name" value="CYSTINOSIN"/>
    <property type="match status" value="1"/>
</dbReference>
<keyword evidence="4" id="KW-0677">Repeat</keyword>
<sequence>MSSPAPKIVSPDLPAASEHAFAHAVSRLIGWCYVAAWSVSFYPQFIINFRRKAVTGLSPDFFTLNVLGFACYTVSSATLLFSQTVRDQYSVRHPNSPEPTVRWNDLAFAAHALIISTLTWSQFFAWGYERHRSQRLSTPVTLLIFSIFGAIVLSAGFVDPTGGHRWQWLDVIYTLQYSKLLISLTKYIPQALLNHRLQSTVGWSIENILLDLTGGVLSLAQLLVDASLQADWSGIIGNPVKFWLSQIAIIFDLVFIWQHYVLYRNTTKKVEEEEAESRVESERRGLLAGEEREI</sequence>
<dbReference type="PANTHER" id="PTHR13131:SF5">
    <property type="entry name" value="CYSTINOSIN"/>
    <property type="match status" value="1"/>
</dbReference>
<feature type="transmembrane region" description="Helical" evidence="8">
    <location>
        <begin position="140"/>
        <end position="158"/>
    </location>
</feature>
<feature type="transmembrane region" description="Helical" evidence="8">
    <location>
        <begin position="61"/>
        <end position="81"/>
    </location>
</feature>
<dbReference type="SMART" id="SM00679">
    <property type="entry name" value="CTNS"/>
    <property type="match status" value="2"/>
</dbReference>
<feature type="region of interest" description="Disordered" evidence="7">
    <location>
        <begin position="273"/>
        <end position="294"/>
    </location>
</feature>
<organism evidence="9 10">
    <name type="scientific">Ascodesmis nigricans</name>
    <dbReference type="NCBI Taxonomy" id="341454"/>
    <lineage>
        <taxon>Eukaryota</taxon>
        <taxon>Fungi</taxon>
        <taxon>Dikarya</taxon>
        <taxon>Ascomycota</taxon>
        <taxon>Pezizomycotina</taxon>
        <taxon>Pezizomycetes</taxon>
        <taxon>Pezizales</taxon>
        <taxon>Ascodesmidaceae</taxon>
        <taxon>Ascodesmis</taxon>
    </lineage>
</organism>
<feature type="transmembrane region" description="Helical" evidence="8">
    <location>
        <begin position="106"/>
        <end position="128"/>
    </location>
</feature>
<evidence type="ECO:0000256" key="2">
    <source>
        <dbReference type="ARBA" id="ARBA00022448"/>
    </source>
</evidence>
<dbReference type="OrthoDB" id="75720at2759"/>
<feature type="transmembrane region" description="Helical" evidence="8">
    <location>
        <begin position="28"/>
        <end position="49"/>
    </location>
</feature>
<keyword evidence="2" id="KW-0813">Transport</keyword>
<keyword evidence="3 8" id="KW-0812">Transmembrane</keyword>
<dbReference type="STRING" id="341454.A0A4S2MTU3"/>
<evidence type="ECO:0000256" key="8">
    <source>
        <dbReference type="SAM" id="Phobius"/>
    </source>
</evidence>
<protein>
    <submittedName>
        <fullName evidence="9">PQ-loop-domain-containing protein</fullName>
    </submittedName>
</protein>
<dbReference type="GO" id="GO:0005774">
    <property type="term" value="C:vacuolar membrane"/>
    <property type="evidence" value="ECO:0007669"/>
    <property type="project" value="TreeGrafter"/>
</dbReference>
<accession>A0A4S2MTU3</accession>
<dbReference type="NCBIfam" id="TIGR00951">
    <property type="entry name" value="2A43"/>
    <property type="match status" value="1"/>
</dbReference>
<dbReference type="Proteomes" id="UP000298138">
    <property type="component" value="Unassembled WGS sequence"/>
</dbReference>
<comment type="subcellular location">
    <subcellularLocation>
        <location evidence="1">Endomembrane system</location>
        <topology evidence="1">Multi-pass membrane protein</topology>
    </subcellularLocation>
</comment>
<evidence type="ECO:0000256" key="7">
    <source>
        <dbReference type="SAM" id="MobiDB-lite"/>
    </source>
</evidence>
<dbReference type="Pfam" id="PF04193">
    <property type="entry name" value="PQ-loop"/>
    <property type="match status" value="2"/>
</dbReference>
<feature type="transmembrane region" description="Helical" evidence="8">
    <location>
        <begin position="242"/>
        <end position="263"/>
    </location>
</feature>
<dbReference type="Gene3D" id="1.20.1280.290">
    <property type="match status" value="1"/>
</dbReference>
<evidence type="ECO:0000256" key="5">
    <source>
        <dbReference type="ARBA" id="ARBA00022989"/>
    </source>
</evidence>
<keyword evidence="6 8" id="KW-0472">Membrane</keyword>
<dbReference type="GO" id="GO:0000324">
    <property type="term" value="C:fungal-type vacuole"/>
    <property type="evidence" value="ECO:0007669"/>
    <property type="project" value="TreeGrafter"/>
</dbReference>
<evidence type="ECO:0000256" key="3">
    <source>
        <dbReference type="ARBA" id="ARBA00022692"/>
    </source>
</evidence>
<evidence type="ECO:0000256" key="4">
    <source>
        <dbReference type="ARBA" id="ARBA00022737"/>
    </source>
</evidence>
<reference evidence="9 10" key="1">
    <citation type="submission" date="2019-04" db="EMBL/GenBank/DDBJ databases">
        <title>Comparative genomics and transcriptomics to analyze fruiting body development in filamentous ascomycetes.</title>
        <authorList>
            <consortium name="DOE Joint Genome Institute"/>
            <person name="Lutkenhaus R."/>
            <person name="Traeger S."/>
            <person name="Breuer J."/>
            <person name="Kuo A."/>
            <person name="Lipzen A."/>
            <person name="Pangilinan J."/>
            <person name="Dilworth D."/>
            <person name="Sandor L."/>
            <person name="Poggeler S."/>
            <person name="Barry K."/>
            <person name="Grigoriev I.V."/>
            <person name="Nowrousian M."/>
        </authorList>
    </citation>
    <scope>NUCLEOTIDE SEQUENCE [LARGE SCALE GENOMIC DNA]</scope>
    <source>
        <strain evidence="9 10">CBS 389.68</strain>
    </source>
</reference>
<evidence type="ECO:0000256" key="6">
    <source>
        <dbReference type="ARBA" id="ARBA00023136"/>
    </source>
</evidence>
<evidence type="ECO:0000256" key="1">
    <source>
        <dbReference type="ARBA" id="ARBA00004127"/>
    </source>
</evidence>
<name>A0A4S2MTU3_9PEZI</name>
<dbReference type="InterPro" id="IPR005282">
    <property type="entry name" value="LC_transporter"/>
</dbReference>
<dbReference type="GO" id="GO:0015184">
    <property type="term" value="F:L-cystine transmembrane transporter activity"/>
    <property type="evidence" value="ECO:0007669"/>
    <property type="project" value="TreeGrafter"/>
</dbReference>
<proteinExistence type="predicted"/>
<dbReference type="EMBL" id="ML220128">
    <property type="protein sequence ID" value="TGZ79921.1"/>
    <property type="molecule type" value="Genomic_DNA"/>
</dbReference>
<evidence type="ECO:0000313" key="9">
    <source>
        <dbReference type="EMBL" id="TGZ79921.1"/>
    </source>
</evidence>
<evidence type="ECO:0000313" key="10">
    <source>
        <dbReference type="Proteomes" id="UP000298138"/>
    </source>
</evidence>
<dbReference type="FunCoup" id="A0A4S2MTU3">
    <property type="interactions" value="208"/>
</dbReference>
<keyword evidence="10" id="KW-1185">Reference proteome</keyword>
<dbReference type="GO" id="GO:0012505">
    <property type="term" value="C:endomembrane system"/>
    <property type="evidence" value="ECO:0007669"/>
    <property type="project" value="UniProtKB-SubCell"/>
</dbReference>
<gene>
    <name evidence="9" type="ORF">EX30DRAFT_342000</name>
</gene>
<dbReference type="InterPro" id="IPR006603">
    <property type="entry name" value="PQ-loop_rpt"/>
</dbReference>